<accession>A0ABT5SCH2</accession>
<organism evidence="2 3">
    <name type="scientific">Polaribacter ponticola</name>
    <dbReference type="NCBI Taxonomy" id="2978475"/>
    <lineage>
        <taxon>Bacteria</taxon>
        <taxon>Pseudomonadati</taxon>
        <taxon>Bacteroidota</taxon>
        <taxon>Flavobacteriia</taxon>
        <taxon>Flavobacteriales</taxon>
        <taxon>Flavobacteriaceae</taxon>
    </lineage>
</organism>
<evidence type="ECO:0000313" key="2">
    <source>
        <dbReference type="EMBL" id="MDD7915783.1"/>
    </source>
</evidence>
<keyword evidence="3" id="KW-1185">Reference proteome</keyword>
<dbReference type="InterPro" id="IPR036249">
    <property type="entry name" value="Thioredoxin-like_sf"/>
</dbReference>
<gene>
    <name evidence="2" type="ORF">N5A56_015755</name>
</gene>
<reference evidence="2" key="1">
    <citation type="submission" date="2023-02" db="EMBL/GenBank/DDBJ databases">
        <title>Polaribacter ponticola sp. nov., isolated from seawater.</title>
        <authorList>
            <person name="Baek J.H."/>
            <person name="Kim J.M."/>
            <person name="Choi D.G."/>
            <person name="Jeon C.O."/>
        </authorList>
    </citation>
    <scope>NUCLEOTIDE SEQUENCE</scope>
    <source>
        <strain evidence="2">MSW5</strain>
    </source>
</reference>
<proteinExistence type="predicted"/>
<dbReference type="PANTHER" id="PTHR42852">
    <property type="entry name" value="THIOL:DISULFIDE INTERCHANGE PROTEIN DSBE"/>
    <property type="match status" value="1"/>
</dbReference>
<evidence type="ECO:0000313" key="3">
    <source>
        <dbReference type="Proteomes" id="UP001151478"/>
    </source>
</evidence>
<dbReference type="SUPFAM" id="SSF52833">
    <property type="entry name" value="Thioredoxin-like"/>
    <property type="match status" value="1"/>
</dbReference>
<feature type="domain" description="Redoxin" evidence="1">
    <location>
        <begin position="322"/>
        <end position="370"/>
    </location>
</feature>
<dbReference type="Proteomes" id="UP001151478">
    <property type="component" value="Unassembled WGS sequence"/>
</dbReference>
<dbReference type="InterPro" id="IPR013740">
    <property type="entry name" value="Redoxin"/>
</dbReference>
<dbReference type="RefSeq" id="WP_265726491.1">
    <property type="nucleotide sequence ID" value="NZ_JAOSLC020000003.1"/>
</dbReference>
<protein>
    <submittedName>
        <fullName evidence="2">TlpA disulfide reductase family protein</fullName>
    </submittedName>
</protein>
<dbReference type="InterPro" id="IPR050553">
    <property type="entry name" value="Thioredoxin_ResA/DsbE_sf"/>
</dbReference>
<dbReference type="PROSITE" id="PS51257">
    <property type="entry name" value="PROKAR_LIPOPROTEIN"/>
    <property type="match status" value="1"/>
</dbReference>
<evidence type="ECO:0000259" key="1">
    <source>
        <dbReference type="Pfam" id="PF08534"/>
    </source>
</evidence>
<sequence>MKKIYLIIAAIVIVSCEPEIKIDYAIISGKIINATSEKASLVKQADRSLVKEITLAEDGSFNDTIKLNNGSLFAVYEGRNTTNLYLSAGDNISINYDAKERKTTLEITGKGSAYANYLSKKALKYKESVGEGTDVYIKEENEYLKTFKDLKQSQEYLLYNTKGISDEFKQLEKKNINYAFLSNLNKYKSYHSYYAKKPDFKTSEGFLDELDALDYTNEADFNFSSNYNGLVTSNYRKMAEELIKTDSLEYDIAMLTVSGKIKNETIKNALLFNASKYGITYTNDLEEFYKMYMAAATDKENKEEITKSYNALKAVTKGNISPKFIGYENNAGGSTSLDDLKGKYVYIDVWATWCGPCIAEIPSLKKVEKNITIKT</sequence>
<name>A0ABT5SCH2_9FLAO</name>
<comment type="caution">
    <text evidence="2">The sequence shown here is derived from an EMBL/GenBank/DDBJ whole genome shotgun (WGS) entry which is preliminary data.</text>
</comment>
<dbReference type="EMBL" id="JAOSLC020000003">
    <property type="protein sequence ID" value="MDD7915783.1"/>
    <property type="molecule type" value="Genomic_DNA"/>
</dbReference>
<dbReference type="Gene3D" id="3.40.30.10">
    <property type="entry name" value="Glutaredoxin"/>
    <property type="match status" value="1"/>
</dbReference>
<dbReference type="Pfam" id="PF08534">
    <property type="entry name" value="Redoxin"/>
    <property type="match status" value="1"/>
</dbReference>
<dbReference type="PANTHER" id="PTHR42852:SF13">
    <property type="entry name" value="PROTEIN DIPZ"/>
    <property type="match status" value="1"/>
</dbReference>
<dbReference type="CDD" id="cd02966">
    <property type="entry name" value="TlpA_like_family"/>
    <property type="match status" value="1"/>
</dbReference>